<accession>A0A9D4N876</accession>
<feature type="compositionally biased region" description="Polar residues" evidence="1">
    <location>
        <begin position="1"/>
        <end position="15"/>
    </location>
</feature>
<gene>
    <name evidence="2" type="ORF">DPMN_013675</name>
</gene>
<name>A0A9D4N876_DREPO</name>
<reference evidence="2" key="1">
    <citation type="journal article" date="2019" name="bioRxiv">
        <title>The Genome of the Zebra Mussel, Dreissena polymorpha: A Resource for Invasive Species Research.</title>
        <authorList>
            <person name="McCartney M.A."/>
            <person name="Auch B."/>
            <person name="Kono T."/>
            <person name="Mallez S."/>
            <person name="Zhang Y."/>
            <person name="Obille A."/>
            <person name="Becker A."/>
            <person name="Abrahante J.E."/>
            <person name="Garbe J."/>
            <person name="Badalamenti J.P."/>
            <person name="Herman A."/>
            <person name="Mangelson H."/>
            <person name="Liachko I."/>
            <person name="Sullivan S."/>
            <person name="Sone E.D."/>
            <person name="Koren S."/>
            <person name="Silverstein K.A.T."/>
            <person name="Beckman K.B."/>
            <person name="Gohl D.M."/>
        </authorList>
    </citation>
    <scope>NUCLEOTIDE SEQUENCE</scope>
    <source>
        <strain evidence="2">Duluth1</strain>
        <tissue evidence="2">Whole animal</tissue>
    </source>
</reference>
<reference evidence="2" key="2">
    <citation type="submission" date="2020-11" db="EMBL/GenBank/DDBJ databases">
        <authorList>
            <person name="McCartney M.A."/>
            <person name="Auch B."/>
            <person name="Kono T."/>
            <person name="Mallez S."/>
            <person name="Becker A."/>
            <person name="Gohl D.M."/>
            <person name="Silverstein K.A.T."/>
            <person name="Koren S."/>
            <person name="Bechman K.B."/>
            <person name="Herman A."/>
            <person name="Abrahante J.E."/>
            <person name="Garbe J."/>
        </authorList>
    </citation>
    <scope>NUCLEOTIDE SEQUENCE</scope>
    <source>
        <strain evidence="2">Duluth1</strain>
        <tissue evidence="2">Whole animal</tissue>
    </source>
</reference>
<keyword evidence="3" id="KW-1185">Reference proteome</keyword>
<evidence type="ECO:0000313" key="3">
    <source>
        <dbReference type="Proteomes" id="UP000828390"/>
    </source>
</evidence>
<evidence type="ECO:0000313" key="2">
    <source>
        <dbReference type="EMBL" id="KAH3889616.1"/>
    </source>
</evidence>
<protein>
    <submittedName>
        <fullName evidence="2">Uncharacterized protein</fullName>
    </submittedName>
</protein>
<dbReference type="Proteomes" id="UP000828390">
    <property type="component" value="Unassembled WGS sequence"/>
</dbReference>
<organism evidence="2 3">
    <name type="scientific">Dreissena polymorpha</name>
    <name type="common">Zebra mussel</name>
    <name type="synonym">Mytilus polymorpha</name>
    <dbReference type="NCBI Taxonomy" id="45954"/>
    <lineage>
        <taxon>Eukaryota</taxon>
        <taxon>Metazoa</taxon>
        <taxon>Spiralia</taxon>
        <taxon>Lophotrochozoa</taxon>
        <taxon>Mollusca</taxon>
        <taxon>Bivalvia</taxon>
        <taxon>Autobranchia</taxon>
        <taxon>Heteroconchia</taxon>
        <taxon>Euheterodonta</taxon>
        <taxon>Imparidentia</taxon>
        <taxon>Neoheterodontei</taxon>
        <taxon>Myida</taxon>
        <taxon>Dreissenoidea</taxon>
        <taxon>Dreissenidae</taxon>
        <taxon>Dreissena</taxon>
    </lineage>
</organism>
<comment type="caution">
    <text evidence="2">The sequence shown here is derived from an EMBL/GenBank/DDBJ whole genome shotgun (WGS) entry which is preliminary data.</text>
</comment>
<sequence length="209" mass="23391">MSLNVHAPNNQSFDLQQKHQKPKKNSRVSTENGAHVANDVNTEHSQTKRPILPSIDRISENHGGHSTNDIISNHHGTQTNKDIAEPKEMNIVDPLGGIPVTSFQEINLEDHLKDKTSHETTVRRDDSDYILAIGKPTVLHDVNMKNAYKNDTKAISEISPVDPSKIEPKTEIMTVKGEFLPKAHPGDHKGRDNTQLIELLSDLRSRLRT</sequence>
<feature type="region of interest" description="Disordered" evidence="1">
    <location>
        <begin position="1"/>
        <end position="36"/>
    </location>
</feature>
<dbReference type="AlphaFoldDB" id="A0A9D4N876"/>
<dbReference type="EMBL" id="JAIWYP010000001">
    <property type="protein sequence ID" value="KAH3889616.1"/>
    <property type="molecule type" value="Genomic_DNA"/>
</dbReference>
<evidence type="ECO:0000256" key="1">
    <source>
        <dbReference type="SAM" id="MobiDB-lite"/>
    </source>
</evidence>
<proteinExistence type="predicted"/>